<organism evidence="2">
    <name type="scientific">Nothobranchius korthausae</name>
    <dbReference type="NCBI Taxonomy" id="1143690"/>
    <lineage>
        <taxon>Eukaryota</taxon>
        <taxon>Metazoa</taxon>
        <taxon>Chordata</taxon>
        <taxon>Craniata</taxon>
        <taxon>Vertebrata</taxon>
        <taxon>Euteleostomi</taxon>
        <taxon>Actinopterygii</taxon>
        <taxon>Neopterygii</taxon>
        <taxon>Teleostei</taxon>
        <taxon>Neoteleostei</taxon>
        <taxon>Acanthomorphata</taxon>
        <taxon>Ovalentaria</taxon>
        <taxon>Atherinomorphae</taxon>
        <taxon>Cyprinodontiformes</taxon>
        <taxon>Nothobranchiidae</taxon>
        <taxon>Nothobranchius</taxon>
    </lineage>
</organism>
<accession>A0A1A8FHH6</accession>
<proteinExistence type="predicted"/>
<keyword evidence="1" id="KW-1133">Transmembrane helix</keyword>
<gene>
    <name evidence="2" type="primary">Nfu_g_1_020221</name>
</gene>
<keyword evidence="1" id="KW-0472">Membrane</keyword>
<sequence length="47" mass="5393">MIHPLIIGIMTVNTSLTIFYWAFILGDAYMKWIVEPEDKPKKVVTPA</sequence>
<reference evidence="2" key="1">
    <citation type="submission" date="2016-05" db="EMBL/GenBank/DDBJ databases">
        <authorList>
            <person name="Lavstsen T."/>
            <person name="Jespersen J.S."/>
        </authorList>
    </citation>
    <scope>NUCLEOTIDE SEQUENCE</scope>
    <source>
        <tissue evidence="2">Brain</tissue>
    </source>
</reference>
<dbReference type="AlphaFoldDB" id="A0A1A8FHH6"/>
<protein>
    <submittedName>
        <fullName evidence="2">Uncharacterized protein</fullName>
    </submittedName>
</protein>
<name>A0A1A8FHH6_9TELE</name>
<evidence type="ECO:0000313" key="2">
    <source>
        <dbReference type="EMBL" id="SBQ58875.1"/>
    </source>
</evidence>
<reference evidence="2" key="2">
    <citation type="submission" date="2016-06" db="EMBL/GenBank/DDBJ databases">
        <title>The genome of a short-lived fish provides insights into sex chromosome evolution and the genetic control of aging.</title>
        <authorList>
            <person name="Reichwald K."/>
            <person name="Felder M."/>
            <person name="Petzold A."/>
            <person name="Koch P."/>
            <person name="Groth M."/>
            <person name="Platzer M."/>
        </authorList>
    </citation>
    <scope>NUCLEOTIDE SEQUENCE</scope>
    <source>
        <tissue evidence="2">Brain</tissue>
    </source>
</reference>
<evidence type="ECO:0000256" key="1">
    <source>
        <dbReference type="SAM" id="Phobius"/>
    </source>
</evidence>
<keyword evidence="1" id="KW-0812">Transmembrane</keyword>
<dbReference type="EMBL" id="HAEB01012348">
    <property type="protein sequence ID" value="SBQ58875.1"/>
    <property type="molecule type" value="Transcribed_RNA"/>
</dbReference>
<feature type="transmembrane region" description="Helical" evidence="1">
    <location>
        <begin position="6"/>
        <end position="25"/>
    </location>
</feature>